<evidence type="ECO:0000313" key="7">
    <source>
        <dbReference type="EMBL" id="PSM39064.1"/>
    </source>
</evidence>
<dbReference type="InterPro" id="IPR006650">
    <property type="entry name" value="A/AMP_deam_AS"/>
</dbReference>
<comment type="similarity">
    <text evidence="2">Belongs to the metallo-dependent hydrolases superfamily. Adenosine and AMP deaminases family.</text>
</comment>
<dbReference type="InterPro" id="IPR032466">
    <property type="entry name" value="Metal_Hydrolase"/>
</dbReference>
<dbReference type="PANTHER" id="PTHR43114">
    <property type="entry name" value="ADENINE DEAMINASE"/>
    <property type="match status" value="1"/>
</dbReference>
<evidence type="ECO:0000259" key="6">
    <source>
        <dbReference type="Pfam" id="PF00962"/>
    </source>
</evidence>
<evidence type="ECO:0000256" key="3">
    <source>
        <dbReference type="ARBA" id="ARBA00022723"/>
    </source>
</evidence>
<evidence type="ECO:0000313" key="8">
    <source>
        <dbReference type="Proteomes" id="UP000240429"/>
    </source>
</evidence>
<dbReference type="GO" id="GO:0000034">
    <property type="term" value="F:adenine deaminase activity"/>
    <property type="evidence" value="ECO:0007669"/>
    <property type="project" value="TreeGrafter"/>
</dbReference>
<keyword evidence="3" id="KW-0479">Metal-binding</keyword>
<evidence type="ECO:0000256" key="1">
    <source>
        <dbReference type="ARBA" id="ARBA00001947"/>
    </source>
</evidence>
<dbReference type="Gene3D" id="3.20.20.140">
    <property type="entry name" value="Metal-dependent hydrolases"/>
    <property type="match status" value="1"/>
</dbReference>
<sequence length="348" mass="38096">MSTSTATKPRKGLSEEYLRALPKAEVHCHLGGCVPTEMAARLAASHGVAIPESAVRHGGRYRFANFDEGLIVLNAVTSSMQTTRDFEEVTYVSLMTAVSGGVRYREYYFDPQNHPALSYPEMLEGILAGAQAAEKETGVVTRIVPAINRELGGEAAVELVQEIIRHPHEYVVGIGLDSDEKAGRPSEFIAAYALARDAGLKLSAHAGEHGDPSEIREALDLLKVDRLDHGYSALDEPELLSRLVVSQLPVAACWFVDYPPPEVPGRIRDHRAMAAAGVNLSINSDDPALIGPELHDCYFDSALHMEWTVEDAEKYSLAGLEASFADRETIDRLTAEFKAEHQRIRHLA</sequence>
<gene>
    <name evidence="7" type="ORF">C6Y14_34175</name>
</gene>
<name>A0A2P8PYI7_9ACTN</name>
<keyword evidence="5" id="KW-0862">Zinc</keyword>
<comment type="caution">
    <text evidence="7">The sequence shown here is derived from an EMBL/GenBank/DDBJ whole genome shotgun (WGS) entry which is preliminary data.</text>
</comment>
<organism evidence="7 8">
    <name type="scientific">Streptomyces dioscori</name>
    <dbReference type="NCBI Taxonomy" id="2109333"/>
    <lineage>
        <taxon>Bacteria</taxon>
        <taxon>Bacillati</taxon>
        <taxon>Actinomycetota</taxon>
        <taxon>Actinomycetes</taxon>
        <taxon>Kitasatosporales</taxon>
        <taxon>Streptomycetaceae</taxon>
        <taxon>Streptomyces</taxon>
        <taxon>Streptomyces aurantiacus group</taxon>
    </lineage>
</organism>
<dbReference type="SUPFAM" id="SSF51556">
    <property type="entry name" value="Metallo-dependent hydrolases"/>
    <property type="match status" value="1"/>
</dbReference>
<dbReference type="GO" id="GO:0009168">
    <property type="term" value="P:purine ribonucleoside monophosphate biosynthetic process"/>
    <property type="evidence" value="ECO:0007669"/>
    <property type="project" value="InterPro"/>
</dbReference>
<dbReference type="Proteomes" id="UP000240429">
    <property type="component" value="Unassembled WGS sequence"/>
</dbReference>
<dbReference type="GO" id="GO:0043103">
    <property type="term" value="P:hypoxanthine salvage"/>
    <property type="evidence" value="ECO:0007669"/>
    <property type="project" value="TreeGrafter"/>
</dbReference>
<keyword evidence="4" id="KW-0378">Hydrolase</keyword>
<evidence type="ECO:0000256" key="5">
    <source>
        <dbReference type="ARBA" id="ARBA00022833"/>
    </source>
</evidence>
<dbReference type="GO" id="GO:0046872">
    <property type="term" value="F:metal ion binding"/>
    <property type="evidence" value="ECO:0007669"/>
    <property type="project" value="UniProtKB-KW"/>
</dbReference>
<dbReference type="Pfam" id="PF00962">
    <property type="entry name" value="A_deaminase"/>
    <property type="match status" value="1"/>
</dbReference>
<dbReference type="EMBL" id="PYBJ01000027">
    <property type="protein sequence ID" value="PSM39064.1"/>
    <property type="molecule type" value="Genomic_DNA"/>
</dbReference>
<dbReference type="InterPro" id="IPR006330">
    <property type="entry name" value="Ado/ade_deaminase"/>
</dbReference>
<dbReference type="GO" id="GO:0005829">
    <property type="term" value="C:cytosol"/>
    <property type="evidence" value="ECO:0007669"/>
    <property type="project" value="TreeGrafter"/>
</dbReference>
<proteinExistence type="inferred from homology"/>
<dbReference type="PANTHER" id="PTHR43114:SF6">
    <property type="entry name" value="ADENINE DEAMINASE"/>
    <property type="match status" value="1"/>
</dbReference>
<evidence type="ECO:0000256" key="4">
    <source>
        <dbReference type="ARBA" id="ARBA00022801"/>
    </source>
</evidence>
<comment type="cofactor">
    <cofactor evidence="1">
        <name>Zn(2+)</name>
        <dbReference type="ChEBI" id="CHEBI:29105"/>
    </cofactor>
</comment>
<feature type="domain" description="Adenosine deaminase" evidence="6">
    <location>
        <begin position="22"/>
        <end position="334"/>
    </location>
</feature>
<evidence type="ECO:0000256" key="2">
    <source>
        <dbReference type="ARBA" id="ARBA00006676"/>
    </source>
</evidence>
<dbReference type="PROSITE" id="PS00485">
    <property type="entry name" value="A_DEAMINASE"/>
    <property type="match status" value="1"/>
</dbReference>
<protein>
    <recommendedName>
        <fullName evidence="6">Adenosine deaminase domain-containing protein</fullName>
    </recommendedName>
</protein>
<dbReference type="GO" id="GO:0006146">
    <property type="term" value="P:adenine catabolic process"/>
    <property type="evidence" value="ECO:0007669"/>
    <property type="project" value="TreeGrafter"/>
</dbReference>
<dbReference type="RefSeq" id="WP_107020760.1">
    <property type="nucleotide sequence ID" value="NZ_KZ679053.1"/>
</dbReference>
<accession>A0A2P8PYI7</accession>
<dbReference type="OrthoDB" id="105475at2"/>
<dbReference type="AlphaFoldDB" id="A0A2P8PYI7"/>
<dbReference type="InterPro" id="IPR001365">
    <property type="entry name" value="A_deaminase_dom"/>
</dbReference>
<reference evidence="7 8" key="1">
    <citation type="submission" date="2018-03" db="EMBL/GenBank/DDBJ databases">
        <title>Streptomyces dioscori sp. nov., a novel endophytic actinobacterium isolated from bulbil of Dioscorea bulbifera L.</title>
        <authorList>
            <person name="Zhikuan W."/>
        </authorList>
    </citation>
    <scope>NUCLEOTIDE SEQUENCE [LARGE SCALE GENOMIC DNA]</scope>
    <source>
        <strain evidence="7 8">A217</strain>
    </source>
</reference>
<keyword evidence="8" id="KW-1185">Reference proteome</keyword>